<dbReference type="InterPro" id="IPR011990">
    <property type="entry name" value="TPR-like_helical_dom_sf"/>
</dbReference>
<protein>
    <submittedName>
        <fullName evidence="1">Tetratricopeptide repeat protein</fullName>
    </submittedName>
</protein>
<evidence type="ECO:0000313" key="2">
    <source>
        <dbReference type="Proteomes" id="UP001569175"/>
    </source>
</evidence>
<dbReference type="Proteomes" id="UP001569175">
    <property type="component" value="Unassembled WGS sequence"/>
</dbReference>
<dbReference type="PROSITE" id="PS51257">
    <property type="entry name" value="PROKAR_LIPOPROTEIN"/>
    <property type="match status" value="1"/>
</dbReference>
<dbReference type="RefSeq" id="WP_054542841.1">
    <property type="nucleotide sequence ID" value="NZ_JBGOOL010000094.1"/>
</dbReference>
<evidence type="ECO:0000313" key="1">
    <source>
        <dbReference type="EMBL" id="MEZ8055705.1"/>
    </source>
</evidence>
<accession>A0ABV4KTG6</accession>
<comment type="caution">
    <text evidence="1">The sequence shown here is derived from an EMBL/GenBank/DDBJ whole genome shotgun (WGS) entry which is preliminary data.</text>
</comment>
<keyword evidence="2" id="KW-1185">Reference proteome</keyword>
<organism evidence="1 2">
    <name type="scientific">Vibrio atlanticus</name>
    <dbReference type="NCBI Taxonomy" id="693153"/>
    <lineage>
        <taxon>Bacteria</taxon>
        <taxon>Pseudomonadati</taxon>
        <taxon>Pseudomonadota</taxon>
        <taxon>Gammaproteobacteria</taxon>
        <taxon>Vibrionales</taxon>
        <taxon>Vibrionaceae</taxon>
        <taxon>Vibrio</taxon>
    </lineage>
</organism>
<dbReference type="Gene3D" id="1.25.40.10">
    <property type="entry name" value="Tetratricopeptide repeat domain"/>
    <property type="match status" value="1"/>
</dbReference>
<name>A0ABV4KTG6_9VIBR</name>
<sequence>MKYILAQVLILLLIVGCSSINDELVTKERLLTKSGQSEQLIEFYKTNLVEVPSYKVKLIELYLDKKDKKSAELYISTYKKGDLDEPEVIFTLAKLEYLKQNYEASKNYLEEYLDEGGSKGEFFLLNGKILAQQKQYDLAVDSFETSKKNGASDREANNNIAVVKMLQGEHQQAMEILYGLFASNPNDEKVRSNLMLASTRANRPDVVLEVLKYSSNEQEAREKLAKLMKSVKPIAKKKPESKSKLVKVASKPKRKEVNKVEPSIVAKKNQQPVVQRSVLNINNLKPKTPSIYRIQVLATYKVIPSEYLNYLKGNYGKVYSYTHGLWKRYCIGEFDNINDAKSFLQNMDTKGAFVVDYTKKRYLEL</sequence>
<proteinExistence type="predicted"/>
<reference evidence="1 2" key="1">
    <citation type="submission" date="2024-06" db="EMBL/GenBank/DDBJ databases">
        <authorList>
            <person name="Steensen K."/>
            <person name="Seneca J."/>
            <person name="Bartlau N."/>
            <person name="Yu A.X."/>
            <person name="Polz M.F."/>
        </authorList>
    </citation>
    <scope>NUCLEOTIDE SEQUENCE [LARGE SCALE GENOMIC DNA]</scope>
    <source>
        <strain evidence="1 2">1F9</strain>
    </source>
</reference>
<dbReference type="EMBL" id="JBGOOL010000094">
    <property type="protein sequence ID" value="MEZ8055705.1"/>
    <property type="molecule type" value="Genomic_DNA"/>
</dbReference>
<gene>
    <name evidence="1" type="ORF">ACED57_21580</name>
</gene>
<dbReference type="SUPFAM" id="SSF48452">
    <property type="entry name" value="TPR-like"/>
    <property type="match status" value="1"/>
</dbReference>